<dbReference type="GO" id="GO:0008168">
    <property type="term" value="F:methyltransferase activity"/>
    <property type="evidence" value="ECO:0007669"/>
    <property type="project" value="UniProtKB-KW"/>
</dbReference>
<reference evidence="1 2" key="1">
    <citation type="submission" date="2021-11" db="EMBL/GenBank/DDBJ databases">
        <authorList>
            <person name="Liang Q."/>
            <person name="Mou H."/>
            <person name="Liu Z."/>
        </authorList>
    </citation>
    <scope>NUCLEOTIDE SEQUENCE [LARGE SCALE GENOMIC DNA]</scope>
    <source>
        <strain evidence="1 2">CHU3</strain>
    </source>
</reference>
<dbReference type="RefSeq" id="WP_263571924.1">
    <property type="nucleotide sequence ID" value="NZ_JAJIRN010000006.1"/>
</dbReference>
<accession>A0ABT2YH18</accession>
<gene>
    <name evidence="1" type="ORF">LNV07_14745</name>
</gene>
<dbReference type="GO" id="GO:0032259">
    <property type="term" value="P:methylation"/>
    <property type="evidence" value="ECO:0007669"/>
    <property type="project" value="UniProtKB-KW"/>
</dbReference>
<comment type="caution">
    <text evidence="1">The sequence shown here is derived from an EMBL/GenBank/DDBJ whole genome shotgun (WGS) entry which is preliminary data.</text>
</comment>
<sequence length="219" mass="24774">MPGSFVVFDSLVEQLIAAIAPQSALDIGCGAGKYGQLLSRLKPDCKRSAIEAESSYIERFGLRELYHELHIGTAADWQNQALDRQYDLAILGNCIEHMPKSAGLDLLNFLAYRSAYTMVVSPEFVLQGIVDGVISEAHVSVWSERDLGWHDLWAWDNCRSVSIFLLRGYLPSPVSLKQLVEQINAATIPIHEFHDRESLVRPARLRLVNHWRETVYRPE</sequence>
<dbReference type="InterPro" id="IPR029063">
    <property type="entry name" value="SAM-dependent_MTases_sf"/>
</dbReference>
<dbReference type="SUPFAM" id="SSF53335">
    <property type="entry name" value="S-adenosyl-L-methionine-dependent methyltransferases"/>
    <property type="match status" value="1"/>
</dbReference>
<organism evidence="1 2">
    <name type="scientific">Roseateles oligotrophus</name>
    <dbReference type="NCBI Taxonomy" id="1769250"/>
    <lineage>
        <taxon>Bacteria</taxon>
        <taxon>Pseudomonadati</taxon>
        <taxon>Pseudomonadota</taxon>
        <taxon>Betaproteobacteria</taxon>
        <taxon>Burkholderiales</taxon>
        <taxon>Sphaerotilaceae</taxon>
        <taxon>Roseateles</taxon>
    </lineage>
</organism>
<dbReference type="Gene3D" id="3.40.50.150">
    <property type="entry name" value="Vaccinia Virus protein VP39"/>
    <property type="match status" value="1"/>
</dbReference>
<dbReference type="Proteomes" id="UP001209701">
    <property type="component" value="Unassembled WGS sequence"/>
</dbReference>
<evidence type="ECO:0000313" key="2">
    <source>
        <dbReference type="Proteomes" id="UP001209701"/>
    </source>
</evidence>
<protein>
    <submittedName>
        <fullName evidence="1">Class I SAM-dependent methyltransferase</fullName>
    </submittedName>
</protein>
<keyword evidence="2" id="KW-1185">Reference proteome</keyword>
<dbReference type="EMBL" id="JAJIRN010000006">
    <property type="protein sequence ID" value="MCV2369339.1"/>
    <property type="molecule type" value="Genomic_DNA"/>
</dbReference>
<evidence type="ECO:0000313" key="1">
    <source>
        <dbReference type="EMBL" id="MCV2369339.1"/>
    </source>
</evidence>
<keyword evidence="1" id="KW-0808">Transferase</keyword>
<proteinExistence type="predicted"/>
<keyword evidence="1" id="KW-0489">Methyltransferase</keyword>
<name>A0ABT2YH18_9BURK</name>